<dbReference type="PROSITE" id="PS50893">
    <property type="entry name" value="ABC_TRANSPORTER_2"/>
    <property type="match status" value="2"/>
</dbReference>
<proteinExistence type="predicted"/>
<evidence type="ECO:0000256" key="2">
    <source>
        <dbReference type="ARBA" id="ARBA00022741"/>
    </source>
</evidence>
<dbReference type="PANTHER" id="PTHR19211:SF100">
    <property type="entry name" value="RIBOSOME PROTECTION PROTEIN VMLR"/>
    <property type="match status" value="1"/>
</dbReference>
<keyword evidence="7" id="KW-1185">Reference proteome</keyword>
<feature type="domain" description="ABC transporter" evidence="5">
    <location>
        <begin position="295"/>
        <end position="484"/>
    </location>
</feature>
<feature type="compositionally biased region" description="Basic and acidic residues" evidence="4">
    <location>
        <begin position="215"/>
        <end position="249"/>
    </location>
</feature>
<dbReference type="InterPro" id="IPR050611">
    <property type="entry name" value="ABCF"/>
</dbReference>
<dbReference type="InterPro" id="IPR003439">
    <property type="entry name" value="ABC_transporter-like_ATP-bd"/>
</dbReference>
<dbReference type="GO" id="GO:0016887">
    <property type="term" value="F:ATP hydrolysis activity"/>
    <property type="evidence" value="ECO:0007669"/>
    <property type="project" value="InterPro"/>
</dbReference>
<dbReference type="RefSeq" id="WP_145288654.1">
    <property type="nucleotide sequence ID" value="NZ_VMSJ01000003.1"/>
</dbReference>
<comment type="caution">
    <text evidence="6">The sequence shown here is derived from an EMBL/GenBank/DDBJ whole genome shotgun (WGS) entry which is preliminary data.</text>
</comment>
<evidence type="ECO:0000313" key="7">
    <source>
        <dbReference type="Proteomes" id="UP000315103"/>
    </source>
</evidence>
<dbReference type="AlphaFoldDB" id="A0A558ATZ3"/>
<dbReference type="SMART" id="SM00382">
    <property type="entry name" value="AAA"/>
    <property type="match status" value="2"/>
</dbReference>
<evidence type="ECO:0000256" key="1">
    <source>
        <dbReference type="ARBA" id="ARBA00022737"/>
    </source>
</evidence>
<reference evidence="6 7" key="1">
    <citation type="submission" date="2019-07" db="EMBL/GenBank/DDBJ databases">
        <title>Salinicoccus cyprini sp. nov., isolated from gastro-intestinal tract of mirror carp, Cyprinus carpio var. specularis, collected from Gobind Sagar Reservoir, Himachal Pradesh, India.</title>
        <authorList>
            <person name="Talwar C."/>
            <person name="Singh A.K."/>
            <person name="Lal R."/>
            <person name="Negi R.K."/>
        </authorList>
    </citation>
    <scope>NUCLEOTIDE SEQUENCE [LARGE SCALE GENOMIC DNA]</scope>
    <source>
        <strain evidence="6 7">CT19</strain>
    </source>
</reference>
<dbReference type="OrthoDB" id="9760950at2"/>
<keyword evidence="3" id="KW-0067">ATP-binding</keyword>
<dbReference type="SUPFAM" id="SSF52540">
    <property type="entry name" value="P-loop containing nucleoside triphosphate hydrolases"/>
    <property type="match status" value="2"/>
</dbReference>
<keyword evidence="1" id="KW-0677">Repeat</keyword>
<dbReference type="CDD" id="cd03221">
    <property type="entry name" value="ABCF_EF-3"/>
    <property type="match status" value="2"/>
</dbReference>
<evidence type="ECO:0000256" key="3">
    <source>
        <dbReference type="ARBA" id="ARBA00022840"/>
    </source>
</evidence>
<evidence type="ECO:0000313" key="6">
    <source>
        <dbReference type="EMBL" id="TVT27737.1"/>
    </source>
</evidence>
<gene>
    <name evidence="6" type="primary">abc-f</name>
    <name evidence="6" type="ORF">FO441_08500</name>
</gene>
<evidence type="ECO:0000256" key="4">
    <source>
        <dbReference type="SAM" id="MobiDB-lite"/>
    </source>
</evidence>
<dbReference type="InterPro" id="IPR017871">
    <property type="entry name" value="ABC_transporter-like_CS"/>
</dbReference>
<keyword evidence="2" id="KW-0547">Nucleotide-binding</keyword>
<sequence length="485" mass="55745">MNELSLLLKNVDVTFGNKDLLNIEALSAYMNDKIAIIGTNGTGKSTLLKIIAGDFVDFRGSIQTETDFNYFAQIDELDDQVDGEFNFELLSRLNVPDNTSLSGGEETKFRLARAMSEYKLGLLLDEPTTHLDQESVNLLIDELKYYYGTLIFVSHDRHFINSIAEKIWEVSDGTVREYIGNYEDYEAQKEQEKLEHERQYQSYVNEKKRLENAVQKQMEKAGKMSRGDKSKNKDIKPDRLSSSKQKDTVQKQAFKTAKSIETRIDQLDEVERMGDRAPLVFPMSRTMELHNKFPIMAQDITVQRGDKVLLDKVSFQFPLGHVIAITGNNGSGKSSLLHDIMSRADGMEFSPKVIMESYRQMDYKLFTDEPVINYLMKRTDFREPFVRSILQNLGFTQDEVTKPIHDLSGGEATRISLALMFVKPSNVIILDEPTNFIDLNTIEALEKFIVMYQGTVIVTSHDRYFIDRIADAIYLIEERQFKRMK</sequence>
<dbReference type="Proteomes" id="UP000315103">
    <property type="component" value="Unassembled WGS sequence"/>
</dbReference>
<name>A0A558ATZ3_9STAP</name>
<dbReference type="NCBIfam" id="NF000355">
    <property type="entry name" value="ribo_prot_ABC_F"/>
    <property type="match status" value="1"/>
</dbReference>
<accession>A0A558ATZ3</accession>
<feature type="region of interest" description="Disordered" evidence="4">
    <location>
        <begin position="215"/>
        <end position="254"/>
    </location>
</feature>
<dbReference type="InterPro" id="IPR027417">
    <property type="entry name" value="P-loop_NTPase"/>
</dbReference>
<feature type="domain" description="ABC transporter" evidence="5">
    <location>
        <begin position="6"/>
        <end position="197"/>
    </location>
</feature>
<dbReference type="Pfam" id="PF00005">
    <property type="entry name" value="ABC_tran"/>
    <property type="match status" value="2"/>
</dbReference>
<protein>
    <submittedName>
        <fullName evidence="6">ABC-F type ribosomal protection protein</fullName>
    </submittedName>
</protein>
<organism evidence="6 7">
    <name type="scientific">Salinicoccus cyprini</name>
    <dbReference type="NCBI Taxonomy" id="2493691"/>
    <lineage>
        <taxon>Bacteria</taxon>
        <taxon>Bacillati</taxon>
        <taxon>Bacillota</taxon>
        <taxon>Bacilli</taxon>
        <taxon>Bacillales</taxon>
        <taxon>Staphylococcaceae</taxon>
        <taxon>Salinicoccus</taxon>
    </lineage>
</organism>
<dbReference type="PANTHER" id="PTHR19211">
    <property type="entry name" value="ATP-BINDING TRANSPORT PROTEIN-RELATED"/>
    <property type="match status" value="1"/>
</dbReference>
<evidence type="ECO:0000259" key="5">
    <source>
        <dbReference type="PROSITE" id="PS50893"/>
    </source>
</evidence>
<dbReference type="EMBL" id="VMSJ01000003">
    <property type="protein sequence ID" value="TVT27737.1"/>
    <property type="molecule type" value="Genomic_DNA"/>
</dbReference>
<dbReference type="PROSITE" id="PS00211">
    <property type="entry name" value="ABC_TRANSPORTER_1"/>
    <property type="match status" value="1"/>
</dbReference>
<dbReference type="Gene3D" id="3.40.50.300">
    <property type="entry name" value="P-loop containing nucleotide triphosphate hydrolases"/>
    <property type="match status" value="3"/>
</dbReference>
<dbReference type="GO" id="GO:0005524">
    <property type="term" value="F:ATP binding"/>
    <property type="evidence" value="ECO:0007669"/>
    <property type="project" value="UniProtKB-KW"/>
</dbReference>
<dbReference type="InterPro" id="IPR003593">
    <property type="entry name" value="AAA+_ATPase"/>
</dbReference>